<dbReference type="InterPro" id="IPR020798">
    <property type="entry name" value="Ribosomal_uL16_CS"/>
</dbReference>
<dbReference type="SUPFAM" id="SSF54686">
    <property type="entry name" value="Ribosomal protein L16p/L10e"/>
    <property type="match status" value="1"/>
</dbReference>
<evidence type="ECO:0000256" key="2">
    <source>
        <dbReference type="ARBA" id="ARBA00022980"/>
    </source>
</evidence>
<evidence type="ECO:0000256" key="3">
    <source>
        <dbReference type="ARBA" id="ARBA00023274"/>
    </source>
</evidence>
<dbReference type="GO" id="GO:0003735">
    <property type="term" value="F:structural constituent of ribosome"/>
    <property type="evidence" value="ECO:0007669"/>
    <property type="project" value="InterPro"/>
</dbReference>
<dbReference type="GO" id="GO:0006412">
    <property type="term" value="P:translation"/>
    <property type="evidence" value="ECO:0007669"/>
    <property type="project" value="InterPro"/>
</dbReference>
<dbReference type="HAMAP" id="MF_01342">
    <property type="entry name" value="Ribosomal_uL16"/>
    <property type="match status" value="1"/>
</dbReference>
<dbReference type="NCBIfam" id="TIGR01164">
    <property type="entry name" value="rplP_bact"/>
    <property type="match status" value="1"/>
</dbReference>
<proteinExistence type="inferred from homology"/>
<protein>
    <submittedName>
        <fullName evidence="5">LSU ribosomal protein L16p (L10e)</fullName>
    </submittedName>
</protein>
<gene>
    <name evidence="5" type="ORF">MNBD_DELTA01-1446</name>
</gene>
<dbReference type="InterPro" id="IPR016180">
    <property type="entry name" value="Ribosomal_uL16_dom"/>
</dbReference>
<name>A0A3B0RFV4_9ZZZZ</name>
<keyword evidence="3" id="KW-0687">Ribonucleoprotein</keyword>
<evidence type="ECO:0000313" key="5">
    <source>
        <dbReference type="EMBL" id="VAV83523.1"/>
    </source>
</evidence>
<dbReference type="Pfam" id="PF00252">
    <property type="entry name" value="Ribosomal_L16"/>
    <property type="match status" value="1"/>
</dbReference>
<dbReference type="PROSITE" id="PS00701">
    <property type="entry name" value="RIBOSOMAL_L16_2"/>
    <property type="match status" value="1"/>
</dbReference>
<evidence type="ECO:0000256" key="1">
    <source>
        <dbReference type="ARBA" id="ARBA00008931"/>
    </source>
</evidence>
<dbReference type="InterPro" id="IPR000114">
    <property type="entry name" value="Ribosomal_uL16_bact-type"/>
</dbReference>
<dbReference type="PANTHER" id="PTHR12220">
    <property type="entry name" value="50S/60S RIBOSOMAL PROTEIN L16"/>
    <property type="match status" value="1"/>
</dbReference>
<organism evidence="5">
    <name type="scientific">hydrothermal vent metagenome</name>
    <dbReference type="NCBI Taxonomy" id="652676"/>
    <lineage>
        <taxon>unclassified sequences</taxon>
        <taxon>metagenomes</taxon>
        <taxon>ecological metagenomes</taxon>
    </lineage>
</organism>
<dbReference type="InterPro" id="IPR036920">
    <property type="entry name" value="Ribosomal_uL16_sf"/>
</dbReference>
<dbReference type="Gene3D" id="3.90.1170.10">
    <property type="entry name" value="Ribosomal protein L10e/L16"/>
    <property type="match status" value="1"/>
</dbReference>
<dbReference type="PROSITE" id="PS00586">
    <property type="entry name" value="RIBOSOMAL_L16_1"/>
    <property type="match status" value="1"/>
</dbReference>
<dbReference type="PRINTS" id="PR00060">
    <property type="entry name" value="RIBOSOMALL16"/>
</dbReference>
<keyword evidence="2 5" id="KW-0689">Ribosomal protein</keyword>
<dbReference type="FunFam" id="3.90.1170.10:FF:000001">
    <property type="entry name" value="50S ribosomal protein L16"/>
    <property type="match status" value="1"/>
</dbReference>
<sequence length="137" mass="15448">MLMPKKTKFRKQQRGRRRGLAKGGSTLSFGMYGLKAQDCGWLTTRQIEAARIAMTRHIKRGGKIWIRVFPDKPVSKKPAETRMGKGKGAPEDWVAVVRPGRILYEMVGVTEEIAKEAFRLAAHKLPIGTKFVKREGI</sequence>
<dbReference type="AlphaFoldDB" id="A0A3B0RFV4"/>
<dbReference type="GO" id="GO:0022625">
    <property type="term" value="C:cytosolic large ribosomal subunit"/>
    <property type="evidence" value="ECO:0007669"/>
    <property type="project" value="TreeGrafter"/>
</dbReference>
<dbReference type="GO" id="GO:0019843">
    <property type="term" value="F:rRNA binding"/>
    <property type="evidence" value="ECO:0007669"/>
    <property type="project" value="InterPro"/>
</dbReference>
<reference evidence="5" key="1">
    <citation type="submission" date="2018-06" db="EMBL/GenBank/DDBJ databases">
        <authorList>
            <person name="Zhirakovskaya E."/>
        </authorList>
    </citation>
    <scope>NUCLEOTIDE SEQUENCE</scope>
</reference>
<feature type="region of interest" description="Disordered" evidence="4">
    <location>
        <begin position="1"/>
        <end position="22"/>
    </location>
</feature>
<accession>A0A3B0RFV4</accession>
<comment type="similarity">
    <text evidence="1">Belongs to the universal ribosomal protein uL16 family.</text>
</comment>
<evidence type="ECO:0000256" key="4">
    <source>
        <dbReference type="SAM" id="MobiDB-lite"/>
    </source>
</evidence>
<dbReference type="InterPro" id="IPR047873">
    <property type="entry name" value="Ribosomal_uL16"/>
</dbReference>
<dbReference type="CDD" id="cd01433">
    <property type="entry name" value="Ribosomal_L16_L10e"/>
    <property type="match status" value="1"/>
</dbReference>
<dbReference type="PANTHER" id="PTHR12220:SF13">
    <property type="entry name" value="LARGE RIBOSOMAL SUBUNIT PROTEIN UL16M"/>
    <property type="match status" value="1"/>
</dbReference>
<feature type="compositionally biased region" description="Basic residues" evidence="4">
    <location>
        <begin position="1"/>
        <end position="20"/>
    </location>
</feature>
<dbReference type="EMBL" id="UOEA01000042">
    <property type="protein sequence ID" value="VAV83523.1"/>
    <property type="molecule type" value="Genomic_DNA"/>
</dbReference>